<evidence type="ECO:0000313" key="14">
    <source>
        <dbReference type="Proteomes" id="UP001152759"/>
    </source>
</evidence>
<dbReference type="GO" id="GO:0005829">
    <property type="term" value="C:cytosol"/>
    <property type="evidence" value="ECO:0007669"/>
    <property type="project" value="TreeGrafter"/>
</dbReference>
<dbReference type="Proteomes" id="UP001152759">
    <property type="component" value="Chromosome 9"/>
</dbReference>
<keyword evidence="1" id="KW-0963">Cytoplasm</keyword>
<dbReference type="InterPro" id="IPR020596">
    <property type="entry name" value="rRNA_Ade_Mease_Trfase_CS"/>
</dbReference>
<evidence type="ECO:0000256" key="1">
    <source>
        <dbReference type="ARBA" id="ARBA00022490"/>
    </source>
</evidence>
<keyword evidence="11" id="KW-0732">Signal</keyword>
<dbReference type="GO" id="GO:0003723">
    <property type="term" value="F:RNA binding"/>
    <property type="evidence" value="ECO:0007669"/>
    <property type="project" value="UniProtKB-UniRule"/>
</dbReference>
<name>A0A9P0F9Q7_BEMTA</name>
<feature type="chain" id="PRO_5040230995" description="rRNA adenine N(6)-methyltransferase" evidence="11">
    <location>
        <begin position="18"/>
        <end position="339"/>
    </location>
</feature>
<dbReference type="PROSITE" id="PS01131">
    <property type="entry name" value="RRNA_A_DIMETH"/>
    <property type="match status" value="1"/>
</dbReference>
<evidence type="ECO:0000256" key="10">
    <source>
        <dbReference type="RuleBase" id="RU362106"/>
    </source>
</evidence>
<keyword evidence="5 9" id="KW-0949">S-adenosyl-L-methionine</keyword>
<dbReference type="HAMAP" id="MF_00607">
    <property type="entry name" value="16SrRNA_methyltr_A"/>
    <property type="match status" value="1"/>
</dbReference>
<dbReference type="InterPro" id="IPR020598">
    <property type="entry name" value="rRNA_Ade_methylase_Trfase_N"/>
</dbReference>
<evidence type="ECO:0000256" key="9">
    <source>
        <dbReference type="PROSITE-ProRule" id="PRU01026"/>
    </source>
</evidence>
<sequence>MLQFLLLYMHLFPRICGFLVLNEPSSDSDSHLQPLVLSAVNGSAVNETNDGLPPTYELVAKHGLKPNKRLGQHFLYDRNVIGRIVEAAGPLAGMTVVEIGPGPGGLTRALLAGGAARVVAIERDPRALSLLRQLTDAYHERLTVVDGDALGFDPRPLIAGEPALIVANLPYNIGSELLYRWVSAETWPPWWQRAVLMFQREVALRIVATPEQRADYGRLAVLCGWRTRAEIVLDVPPEVFTPRPAVNSSVVRLVPRAEPLPCRAGALVTVAKATFTQRRKMMRNSLGSLTNDPEALLRAAGLQGDWRPEQVPVDGFVRLALAYDEYRRTEASSTTPGTV</sequence>
<accession>A0A9P0F9Q7</accession>
<dbReference type="Gene3D" id="3.40.50.150">
    <property type="entry name" value="Vaccinia Virus protein VP39"/>
    <property type="match status" value="1"/>
</dbReference>
<keyword evidence="4 9" id="KW-0808">Transferase</keyword>
<dbReference type="EMBL" id="OU963870">
    <property type="protein sequence ID" value="CAH0395419.1"/>
    <property type="molecule type" value="Genomic_DNA"/>
</dbReference>
<dbReference type="PROSITE" id="PS51689">
    <property type="entry name" value="SAM_RNA_A_N6_MT"/>
    <property type="match status" value="1"/>
</dbReference>
<evidence type="ECO:0000256" key="2">
    <source>
        <dbReference type="ARBA" id="ARBA00022552"/>
    </source>
</evidence>
<dbReference type="EC" id="2.1.1.-" evidence="10"/>
<dbReference type="SUPFAM" id="SSF53335">
    <property type="entry name" value="S-adenosyl-L-methionine-dependent methyltransferases"/>
    <property type="match status" value="1"/>
</dbReference>
<comment type="similarity">
    <text evidence="9 10">Belongs to the class I-like SAM-binding methyltransferase superfamily. rRNA adenine N(6)-methyltransferase family.</text>
</comment>
<dbReference type="KEGG" id="btab:109044187"/>
<evidence type="ECO:0000256" key="7">
    <source>
        <dbReference type="ARBA" id="ARBA00035020"/>
    </source>
</evidence>
<keyword evidence="14" id="KW-1185">Reference proteome</keyword>
<protein>
    <recommendedName>
        <fullName evidence="10">rRNA adenine N(6)-methyltransferase</fullName>
        <ecNumber evidence="10">2.1.1.-</ecNumber>
    </recommendedName>
</protein>
<dbReference type="GO" id="GO:0000179">
    <property type="term" value="F:rRNA (adenine-N6,N6-)-dimethyltransferase activity"/>
    <property type="evidence" value="ECO:0007669"/>
    <property type="project" value="UniProtKB-UniRule"/>
</dbReference>
<evidence type="ECO:0000259" key="12">
    <source>
        <dbReference type="SMART" id="SM00650"/>
    </source>
</evidence>
<comment type="subunit">
    <text evidence="7">Part of the small subunit (SSU) processome, composed of more than 70 proteins and the RNA chaperone small nucleolar RNA (snoRNA) U3.</text>
</comment>
<evidence type="ECO:0000256" key="8">
    <source>
        <dbReference type="ARBA" id="ARBA00046134"/>
    </source>
</evidence>
<keyword evidence="6 9" id="KW-0694">RNA-binding</keyword>
<dbReference type="InterPro" id="IPR011530">
    <property type="entry name" value="rRNA_adenine_dimethylase"/>
</dbReference>
<evidence type="ECO:0000313" key="13">
    <source>
        <dbReference type="EMBL" id="CAH0395419.1"/>
    </source>
</evidence>
<evidence type="ECO:0000256" key="6">
    <source>
        <dbReference type="ARBA" id="ARBA00022884"/>
    </source>
</evidence>
<dbReference type="InterPro" id="IPR023165">
    <property type="entry name" value="rRNA_Ade_diMease-like_C"/>
</dbReference>
<feature type="binding site" evidence="9">
    <location>
        <position position="122"/>
    </location>
    <ligand>
        <name>S-adenosyl-L-methionine</name>
        <dbReference type="ChEBI" id="CHEBI:59789"/>
    </ligand>
</feature>
<dbReference type="InterPro" id="IPR001737">
    <property type="entry name" value="KsgA/Erm"/>
</dbReference>
<proteinExistence type="inferred from homology"/>
<dbReference type="PANTHER" id="PTHR11727">
    <property type="entry name" value="DIMETHYLADENOSINE TRANSFERASE"/>
    <property type="match status" value="1"/>
</dbReference>
<feature type="binding site" evidence="9">
    <location>
        <position position="75"/>
    </location>
    <ligand>
        <name>S-adenosyl-L-methionine</name>
        <dbReference type="ChEBI" id="CHEBI:59789"/>
    </ligand>
</feature>
<dbReference type="CDD" id="cd02440">
    <property type="entry name" value="AdoMet_MTases"/>
    <property type="match status" value="1"/>
</dbReference>
<dbReference type="PANTHER" id="PTHR11727:SF7">
    <property type="entry name" value="DIMETHYLADENOSINE TRANSFERASE-RELATED"/>
    <property type="match status" value="1"/>
</dbReference>
<feature type="binding site" evidence="9">
    <location>
        <position position="100"/>
    </location>
    <ligand>
        <name>S-adenosyl-L-methionine</name>
        <dbReference type="ChEBI" id="CHEBI:59789"/>
    </ligand>
</feature>
<gene>
    <name evidence="13" type="ORF">BEMITA_LOCUS13603</name>
</gene>
<reference evidence="13" key="1">
    <citation type="submission" date="2021-12" db="EMBL/GenBank/DDBJ databases">
        <authorList>
            <person name="King R."/>
        </authorList>
    </citation>
    <scope>NUCLEOTIDE SEQUENCE</scope>
</reference>
<dbReference type="SMART" id="SM00650">
    <property type="entry name" value="rADc"/>
    <property type="match status" value="1"/>
</dbReference>
<comment type="function">
    <text evidence="8">Specifically dimethylates two adjacent adenosines in the loop of a conserved hairpin near the 3'-end of 18S rRNA in the 40S particle. Involved in the pre-rRNA processing steps leading to small-subunit rRNA production independently of its RNA-modifying catalytic activity. Part of the small subunit (SSU) processome, first precursor of the small eukaryotic ribosomal subunit. During the assembly of the SSU processome in the nucleolus, many ribosome biogenesis factors, an RNA chaperone and ribosomal proteins associate with the nascent pre-rRNA and work in concert to generate RNA folding, modifications, rearrangements and cleavage as well as targeted degradation of pre-ribosomal RNA by the RNA exosome.</text>
</comment>
<keyword evidence="3 9" id="KW-0489">Methyltransferase</keyword>
<feature type="binding site" evidence="9">
    <location>
        <position position="168"/>
    </location>
    <ligand>
        <name>S-adenosyl-L-methionine</name>
        <dbReference type="ChEBI" id="CHEBI:59789"/>
    </ligand>
</feature>
<organism evidence="13 14">
    <name type="scientific">Bemisia tabaci</name>
    <name type="common">Sweetpotato whitefly</name>
    <name type="synonym">Aleurodes tabaci</name>
    <dbReference type="NCBI Taxonomy" id="7038"/>
    <lineage>
        <taxon>Eukaryota</taxon>
        <taxon>Metazoa</taxon>
        <taxon>Ecdysozoa</taxon>
        <taxon>Arthropoda</taxon>
        <taxon>Hexapoda</taxon>
        <taxon>Insecta</taxon>
        <taxon>Pterygota</taxon>
        <taxon>Neoptera</taxon>
        <taxon>Paraneoptera</taxon>
        <taxon>Hemiptera</taxon>
        <taxon>Sternorrhyncha</taxon>
        <taxon>Aleyrodoidea</taxon>
        <taxon>Aleyrodidae</taxon>
        <taxon>Aleyrodinae</taxon>
        <taxon>Bemisia</taxon>
    </lineage>
</organism>
<evidence type="ECO:0000256" key="4">
    <source>
        <dbReference type="ARBA" id="ARBA00022679"/>
    </source>
</evidence>
<feature type="domain" description="Ribosomal RNA adenine methylase transferase N-terminal" evidence="12">
    <location>
        <begin position="80"/>
        <end position="257"/>
    </location>
</feature>
<feature type="binding site" evidence="9">
    <location>
        <position position="73"/>
    </location>
    <ligand>
        <name>S-adenosyl-L-methionine</name>
        <dbReference type="ChEBI" id="CHEBI:59789"/>
    </ligand>
</feature>
<dbReference type="Pfam" id="PF00398">
    <property type="entry name" value="RrnaAD"/>
    <property type="match status" value="1"/>
</dbReference>
<dbReference type="NCBIfam" id="TIGR00755">
    <property type="entry name" value="ksgA"/>
    <property type="match status" value="1"/>
</dbReference>
<evidence type="ECO:0000256" key="11">
    <source>
        <dbReference type="SAM" id="SignalP"/>
    </source>
</evidence>
<feature type="binding site" evidence="9">
    <location>
        <position position="148"/>
    </location>
    <ligand>
        <name>S-adenosyl-L-methionine</name>
        <dbReference type="ChEBI" id="CHEBI:59789"/>
    </ligand>
</feature>
<dbReference type="Gene3D" id="1.10.8.100">
    <property type="entry name" value="Ribosomal RNA adenine dimethylase-like, domain 2"/>
    <property type="match status" value="1"/>
</dbReference>
<dbReference type="AlphaFoldDB" id="A0A9P0F9Q7"/>
<evidence type="ECO:0000256" key="5">
    <source>
        <dbReference type="ARBA" id="ARBA00022691"/>
    </source>
</evidence>
<dbReference type="InterPro" id="IPR029063">
    <property type="entry name" value="SAM-dependent_MTases_sf"/>
</dbReference>
<evidence type="ECO:0000256" key="3">
    <source>
        <dbReference type="ARBA" id="ARBA00022603"/>
    </source>
</evidence>
<feature type="signal peptide" evidence="11">
    <location>
        <begin position="1"/>
        <end position="17"/>
    </location>
</feature>
<keyword evidence="2 10" id="KW-0698">rRNA processing</keyword>